<evidence type="ECO:0000256" key="3">
    <source>
        <dbReference type="ARBA" id="ARBA00022490"/>
    </source>
</evidence>
<keyword evidence="6" id="KW-0067">ATP-binding</keyword>
<dbReference type="Pfam" id="PF00078">
    <property type="entry name" value="RVT_1"/>
    <property type="match status" value="1"/>
</dbReference>
<dbReference type="CDD" id="cd01650">
    <property type="entry name" value="RT_nLTR_like"/>
    <property type="match status" value="1"/>
</dbReference>
<dbReference type="PROSITE" id="PS50878">
    <property type="entry name" value="RT_POL"/>
    <property type="match status" value="1"/>
</dbReference>
<organism evidence="8 9">
    <name type="scientific">Vitis vinifera</name>
    <name type="common">Grape</name>
    <dbReference type="NCBI Taxonomy" id="29760"/>
    <lineage>
        <taxon>Eukaryota</taxon>
        <taxon>Viridiplantae</taxon>
        <taxon>Streptophyta</taxon>
        <taxon>Embryophyta</taxon>
        <taxon>Tracheophyta</taxon>
        <taxon>Spermatophyta</taxon>
        <taxon>Magnoliopsida</taxon>
        <taxon>eudicotyledons</taxon>
        <taxon>Gunneridae</taxon>
        <taxon>Pentapetalae</taxon>
        <taxon>rosids</taxon>
        <taxon>Vitales</taxon>
        <taxon>Vitaceae</taxon>
        <taxon>Viteae</taxon>
        <taxon>Vitis</taxon>
    </lineage>
</organism>
<dbReference type="GO" id="GO:0008360">
    <property type="term" value="P:regulation of cell shape"/>
    <property type="evidence" value="ECO:0007669"/>
    <property type="project" value="InterPro"/>
</dbReference>
<evidence type="ECO:0000313" key="9">
    <source>
        <dbReference type="Proteomes" id="UP000288805"/>
    </source>
</evidence>
<dbReference type="Gene3D" id="3.90.190.20">
    <property type="entry name" value="Mur ligase, C-terminal domain"/>
    <property type="match status" value="2"/>
</dbReference>
<feature type="domain" description="Reverse transcriptase" evidence="7">
    <location>
        <begin position="34"/>
        <end position="314"/>
    </location>
</feature>
<dbReference type="InterPro" id="IPR036615">
    <property type="entry name" value="Mur_ligase_C_dom_sf"/>
</dbReference>
<dbReference type="Proteomes" id="UP000288805">
    <property type="component" value="Unassembled WGS sequence"/>
</dbReference>
<gene>
    <name evidence="8" type="primary">LORF2_141</name>
    <name evidence="8" type="ORF">CK203_012287</name>
</gene>
<dbReference type="GO" id="GO:0051301">
    <property type="term" value="P:cell division"/>
    <property type="evidence" value="ECO:0007669"/>
    <property type="project" value="InterPro"/>
</dbReference>
<comment type="caution">
    <text evidence="8">The sequence shown here is derived from an EMBL/GenBank/DDBJ whole genome shotgun (WGS) entry which is preliminary data.</text>
</comment>
<dbReference type="InterPro" id="IPR036565">
    <property type="entry name" value="Mur-like_cat_sf"/>
</dbReference>
<sequence>MKGDKAPGPDGFTVTFWQFYWDFVKEEIVDLFKEFYEQRSFAKSLNTTFLILIPKKGRAEDLGDFRPISLLGGLYKLLAKVLANRLKKVLGKVVSVDQNAFVRGRQILDASLIANEVIDFWNKHKEKGLICKLDIEKAYDSINWNFLIKVLHKMGFGSRWMKWIWWCISTAKFSILVNGVPTGFFSSSKGLRQGDPLSPYLFVLGMEVLSALIRRAVVRGFILGCSLRGRGRMEMDVSHLLFVDDTIIFCEARKEYLTSLSWILAWFEAASGLRINLAKSELIPIGEVEEIEEMVVELGCKVGALPSVYLGLPLGAHHKAISMWDGVEERMRRRLAIWKRQYISKSGRITLIKSTLASIPIYQLSLFRMSKIVARRLEKLQRDFLWGGGRMERKIHLINWEVVCTQKEKGGLGIQKIDLLNKALLGKWIWRFAFEKDIIWKKMIGVKYGQEGFGWRTNEACGAFGVGVWKEILKEANWCWDNIIFKGGNATVNEVWDSSLGQGGWNLRFARDSNDWELDLIGALFNMLRNFKISQEEDSVVWKGGGQGTFGVRHAYNLLVAPNTLAFPRKMQITFFYTVVLWEIVLALFRVHWVFPETVKEMLSHLGIEVFVGGNLGIPLSEAAIQCLTCPSPKPVFQVAVVEVSSYQLEVPNKHFCPSVAVVLNLTSDHLERHKTMKNYAITKCRLLSHMTNSKLGILPFGNKLLNEAMEELVNEVNLAWIGAFPGVKVDKEEKVASLRVPAIGVVSELKLGALNVMGTHNYYNAAVAALSVLGLDMGIDTEAISSTIEKLRVPPHRMQIVHKDSYGVTWIDDSKATNVEATYTGLLGLKEQKSVILLGGLAKTLEGDVGSSFQLLMWRDGCLSMKHHKGRECFCFLSGKCQVSNSQESNGFEQLVEPLKYHRCVITFGFSGPLIQKTLSDDGLSIPCFEAANLEDAVNCARSVARYGDAVVLSPGCASFDEFRNFEHRGKVFQELVFSSE</sequence>
<evidence type="ECO:0000256" key="5">
    <source>
        <dbReference type="ARBA" id="ARBA00022741"/>
    </source>
</evidence>
<dbReference type="GO" id="GO:0005737">
    <property type="term" value="C:cytoplasm"/>
    <property type="evidence" value="ECO:0007669"/>
    <property type="project" value="UniProtKB-SubCell"/>
</dbReference>
<evidence type="ECO:0000256" key="1">
    <source>
        <dbReference type="ARBA" id="ARBA00004496"/>
    </source>
</evidence>
<keyword evidence="3" id="KW-0963">Cytoplasm</keyword>
<evidence type="ECO:0000313" key="8">
    <source>
        <dbReference type="EMBL" id="RVX09632.1"/>
    </source>
</evidence>
<dbReference type="EMBL" id="QGNW01000037">
    <property type="protein sequence ID" value="RVX09632.1"/>
    <property type="molecule type" value="Genomic_DNA"/>
</dbReference>
<dbReference type="PANTHER" id="PTHR43692:SF1">
    <property type="entry name" value="UDP-N-ACETYLMURAMOYLALANINE--D-GLUTAMATE LIGASE"/>
    <property type="match status" value="1"/>
</dbReference>
<dbReference type="InterPro" id="IPR000477">
    <property type="entry name" value="RT_dom"/>
</dbReference>
<dbReference type="PANTHER" id="PTHR43692">
    <property type="entry name" value="UDP-N-ACETYLMURAMOYLALANINE--D-GLUTAMATE LIGASE"/>
    <property type="match status" value="1"/>
</dbReference>
<evidence type="ECO:0000256" key="4">
    <source>
        <dbReference type="ARBA" id="ARBA00022598"/>
    </source>
</evidence>
<dbReference type="Gene3D" id="3.40.1190.10">
    <property type="entry name" value="Mur-like, catalytic domain"/>
    <property type="match status" value="1"/>
</dbReference>
<evidence type="ECO:0000256" key="2">
    <source>
        <dbReference type="ARBA" id="ARBA00004752"/>
    </source>
</evidence>
<dbReference type="GO" id="GO:0008764">
    <property type="term" value="F:UDP-N-acetylmuramoylalanine-D-glutamate ligase activity"/>
    <property type="evidence" value="ECO:0007669"/>
    <property type="project" value="InterPro"/>
</dbReference>
<accession>A0A438JL15</accession>
<dbReference type="SUPFAM" id="SSF53244">
    <property type="entry name" value="MurD-like peptide ligases, peptide-binding domain"/>
    <property type="match status" value="2"/>
</dbReference>
<comment type="pathway">
    <text evidence="2">Cell wall biogenesis; peptidoglycan biosynthesis.</text>
</comment>
<reference evidence="8 9" key="1">
    <citation type="journal article" date="2018" name="PLoS Genet.">
        <title>Population sequencing reveals clonal diversity and ancestral inbreeding in the grapevine cultivar Chardonnay.</title>
        <authorList>
            <person name="Roach M.J."/>
            <person name="Johnson D.L."/>
            <person name="Bohlmann J."/>
            <person name="van Vuuren H.J."/>
            <person name="Jones S.J."/>
            <person name="Pretorius I.S."/>
            <person name="Schmidt S.A."/>
            <person name="Borneman A.R."/>
        </authorList>
    </citation>
    <scope>NUCLEOTIDE SEQUENCE [LARGE SCALE GENOMIC DNA]</scope>
    <source>
        <strain evidence="9">cv. Chardonnay</strain>
        <tissue evidence="8">Leaf</tissue>
    </source>
</reference>
<keyword evidence="4" id="KW-0436">Ligase</keyword>
<dbReference type="SUPFAM" id="SSF56672">
    <property type="entry name" value="DNA/RNA polymerases"/>
    <property type="match status" value="1"/>
</dbReference>
<dbReference type="SUPFAM" id="SSF53623">
    <property type="entry name" value="MurD-like peptide ligases, catalytic domain"/>
    <property type="match status" value="1"/>
</dbReference>
<dbReference type="InterPro" id="IPR013221">
    <property type="entry name" value="Mur_ligase_cen"/>
</dbReference>
<dbReference type="AlphaFoldDB" id="A0A438JL15"/>
<dbReference type="Pfam" id="PF08245">
    <property type="entry name" value="Mur_ligase_M"/>
    <property type="match status" value="1"/>
</dbReference>
<evidence type="ECO:0000259" key="7">
    <source>
        <dbReference type="PROSITE" id="PS50878"/>
    </source>
</evidence>
<comment type="subcellular location">
    <subcellularLocation>
        <location evidence="1">Cytoplasm</location>
    </subcellularLocation>
</comment>
<evidence type="ECO:0000256" key="6">
    <source>
        <dbReference type="ARBA" id="ARBA00022840"/>
    </source>
</evidence>
<protein>
    <submittedName>
        <fullName evidence="8">LINE-1 retrotransposable element ORF2 protein</fullName>
    </submittedName>
</protein>
<dbReference type="GO" id="GO:0005524">
    <property type="term" value="F:ATP binding"/>
    <property type="evidence" value="ECO:0007669"/>
    <property type="project" value="UniProtKB-KW"/>
</dbReference>
<dbReference type="InterPro" id="IPR005762">
    <property type="entry name" value="MurD"/>
</dbReference>
<proteinExistence type="predicted"/>
<keyword evidence="5" id="KW-0547">Nucleotide-binding</keyword>
<name>A0A438JL15_VITVI</name>
<dbReference type="InterPro" id="IPR043502">
    <property type="entry name" value="DNA/RNA_pol_sf"/>
</dbReference>